<keyword evidence="5 8" id="KW-1133">Transmembrane helix</keyword>
<dbReference type="GO" id="GO:0005886">
    <property type="term" value="C:plasma membrane"/>
    <property type="evidence" value="ECO:0007669"/>
    <property type="project" value="UniProtKB-SubCell"/>
</dbReference>
<dbReference type="Gene3D" id="1.10.3430.10">
    <property type="entry name" value="Ammonium transporter AmtB like domains"/>
    <property type="match status" value="1"/>
</dbReference>
<accession>A0A2J7PS00</accession>
<evidence type="ECO:0000256" key="5">
    <source>
        <dbReference type="ARBA" id="ARBA00022989"/>
    </source>
</evidence>
<proteinExistence type="inferred from homology"/>
<feature type="non-terminal residue" evidence="9">
    <location>
        <position position="1"/>
    </location>
</feature>
<dbReference type="GO" id="GO:0015204">
    <property type="term" value="F:urea transmembrane transporter activity"/>
    <property type="evidence" value="ECO:0007669"/>
    <property type="project" value="InterPro"/>
</dbReference>
<comment type="subcellular location">
    <subcellularLocation>
        <location evidence="1">Cell membrane</location>
        <topology evidence="1">Multi-pass membrane protein</topology>
    </subcellularLocation>
</comment>
<dbReference type="InterPro" id="IPR036691">
    <property type="entry name" value="Endo/exonu/phosph_ase_sf"/>
</dbReference>
<evidence type="ECO:0000256" key="2">
    <source>
        <dbReference type="ARBA" id="ARBA00005914"/>
    </source>
</evidence>
<feature type="transmembrane region" description="Helical" evidence="8">
    <location>
        <begin position="23"/>
        <end position="49"/>
    </location>
</feature>
<dbReference type="EMBL" id="NEVH01021941">
    <property type="protein sequence ID" value="PNF19100.1"/>
    <property type="molecule type" value="Genomic_DNA"/>
</dbReference>
<gene>
    <name evidence="9" type="ORF">B7P43_G10545</name>
</gene>
<dbReference type="Pfam" id="PF03253">
    <property type="entry name" value="UT"/>
    <property type="match status" value="1"/>
</dbReference>
<keyword evidence="6 8" id="KW-0472">Membrane</keyword>
<protein>
    <recommendedName>
        <fullName evidence="11">Endonuclease/exonuclease/phosphatase domain-containing protein</fullName>
    </recommendedName>
</protein>
<evidence type="ECO:0000256" key="1">
    <source>
        <dbReference type="ARBA" id="ARBA00004651"/>
    </source>
</evidence>
<keyword evidence="3" id="KW-1003">Cell membrane</keyword>
<comment type="caution">
    <text evidence="9">The sequence shown here is derived from an EMBL/GenBank/DDBJ whole genome shotgun (WGS) entry which is preliminary data.</text>
</comment>
<evidence type="ECO:0000256" key="7">
    <source>
        <dbReference type="ARBA" id="ARBA00033993"/>
    </source>
</evidence>
<dbReference type="Proteomes" id="UP000235965">
    <property type="component" value="Unassembled WGS sequence"/>
</dbReference>
<dbReference type="STRING" id="105785.A0A2J7PS00"/>
<keyword evidence="4 8" id="KW-0812">Transmembrane</keyword>
<evidence type="ECO:0000313" key="10">
    <source>
        <dbReference type="Proteomes" id="UP000235965"/>
    </source>
</evidence>
<dbReference type="InParanoid" id="A0A2J7PS00"/>
<sequence length="196" mass="22281">VFSGVVLSMSQVYGISHAPTATLMYLAVLIYSPVMAAFAVLGATLGTLTEDKIEDIKDRFYEELEHVFEKFPKYTMKILQGDLNAKVGKEDFFKPTIGNESLHEINNDNGVRVVNFATSKILTVKSTMFLHRNIHKFTWTSPNGKIHSQIEHIFIDRRLHSFRAGDGETDHYLVVAKVRERLAVSKQKRTDRNVHS</sequence>
<reference evidence="9 10" key="1">
    <citation type="submission" date="2017-12" db="EMBL/GenBank/DDBJ databases">
        <title>Hemimetabolous genomes reveal molecular basis of termite eusociality.</title>
        <authorList>
            <person name="Harrison M.C."/>
            <person name="Jongepier E."/>
            <person name="Robertson H.M."/>
            <person name="Arning N."/>
            <person name="Bitard-Feildel T."/>
            <person name="Chao H."/>
            <person name="Childers C.P."/>
            <person name="Dinh H."/>
            <person name="Doddapaneni H."/>
            <person name="Dugan S."/>
            <person name="Gowin J."/>
            <person name="Greiner C."/>
            <person name="Han Y."/>
            <person name="Hu H."/>
            <person name="Hughes D.S.T."/>
            <person name="Huylmans A.-K."/>
            <person name="Kemena C."/>
            <person name="Kremer L.P.M."/>
            <person name="Lee S.L."/>
            <person name="Lopez-Ezquerra A."/>
            <person name="Mallet L."/>
            <person name="Monroy-Kuhn J.M."/>
            <person name="Moser A."/>
            <person name="Murali S.C."/>
            <person name="Muzny D.M."/>
            <person name="Otani S."/>
            <person name="Piulachs M.-D."/>
            <person name="Poelchau M."/>
            <person name="Qu J."/>
            <person name="Schaub F."/>
            <person name="Wada-Katsumata A."/>
            <person name="Worley K.C."/>
            <person name="Xie Q."/>
            <person name="Ylla G."/>
            <person name="Poulsen M."/>
            <person name="Gibbs R.A."/>
            <person name="Schal C."/>
            <person name="Richards S."/>
            <person name="Belles X."/>
            <person name="Korb J."/>
            <person name="Bornberg-Bauer E."/>
        </authorList>
    </citation>
    <scope>NUCLEOTIDE SEQUENCE [LARGE SCALE GENOMIC DNA]</scope>
    <source>
        <tissue evidence="9">Whole body</tissue>
    </source>
</reference>
<dbReference type="SUPFAM" id="SSF56219">
    <property type="entry name" value="DNase I-like"/>
    <property type="match status" value="1"/>
</dbReference>
<comment type="similarity">
    <text evidence="2">Belongs to the urea transporter family.</text>
</comment>
<evidence type="ECO:0000313" key="9">
    <source>
        <dbReference type="EMBL" id="PNF19100.1"/>
    </source>
</evidence>
<dbReference type="AlphaFoldDB" id="A0A2J7PS00"/>
<dbReference type="InterPro" id="IPR029020">
    <property type="entry name" value="Ammonium/urea_transptr"/>
</dbReference>
<evidence type="ECO:0000256" key="3">
    <source>
        <dbReference type="ARBA" id="ARBA00022475"/>
    </source>
</evidence>
<organism evidence="9 10">
    <name type="scientific">Cryptotermes secundus</name>
    <dbReference type="NCBI Taxonomy" id="105785"/>
    <lineage>
        <taxon>Eukaryota</taxon>
        <taxon>Metazoa</taxon>
        <taxon>Ecdysozoa</taxon>
        <taxon>Arthropoda</taxon>
        <taxon>Hexapoda</taxon>
        <taxon>Insecta</taxon>
        <taxon>Pterygota</taxon>
        <taxon>Neoptera</taxon>
        <taxon>Polyneoptera</taxon>
        <taxon>Dictyoptera</taxon>
        <taxon>Blattodea</taxon>
        <taxon>Blattoidea</taxon>
        <taxon>Termitoidae</taxon>
        <taxon>Kalotermitidae</taxon>
        <taxon>Cryptotermitinae</taxon>
        <taxon>Cryptotermes</taxon>
    </lineage>
</organism>
<evidence type="ECO:0000256" key="6">
    <source>
        <dbReference type="ARBA" id="ARBA00023136"/>
    </source>
</evidence>
<name>A0A2J7PS00_9NEOP</name>
<evidence type="ECO:0008006" key="11">
    <source>
        <dbReference type="Google" id="ProtNLM"/>
    </source>
</evidence>
<comment type="catalytic activity">
    <reaction evidence="7">
        <text>urea(in) = urea(out)</text>
        <dbReference type="Rhea" id="RHEA:32799"/>
        <dbReference type="ChEBI" id="CHEBI:16199"/>
    </reaction>
</comment>
<evidence type="ECO:0000256" key="4">
    <source>
        <dbReference type="ARBA" id="ARBA00022692"/>
    </source>
</evidence>
<keyword evidence="10" id="KW-1185">Reference proteome</keyword>
<evidence type="ECO:0000256" key="8">
    <source>
        <dbReference type="SAM" id="Phobius"/>
    </source>
</evidence>
<dbReference type="InterPro" id="IPR004937">
    <property type="entry name" value="Urea_transporter"/>
</dbReference>